<proteinExistence type="predicted"/>
<reference evidence="2 3" key="1">
    <citation type="journal article" date="2019" name="Commun. Biol.">
        <title>The bagworm genome reveals a unique fibroin gene that provides high tensile strength.</title>
        <authorList>
            <person name="Kono N."/>
            <person name="Nakamura H."/>
            <person name="Ohtoshi R."/>
            <person name="Tomita M."/>
            <person name="Numata K."/>
            <person name="Arakawa K."/>
        </authorList>
    </citation>
    <scope>NUCLEOTIDE SEQUENCE [LARGE SCALE GENOMIC DNA]</scope>
</reference>
<evidence type="ECO:0000313" key="3">
    <source>
        <dbReference type="Proteomes" id="UP000299102"/>
    </source>
</evidence>
<dbReference type="EMBL" id="BGZK01002675">
    <property type="protein sequence ID" value="GBP95750.1"/>
    <property type="molecule type" value="Genomic_DNA"/>
</dbReference>
<name>A0A4C2A6E4_EUMVA</name>
<keyword evidence="3" id="KW-1185">Reference proteome</keyword>
<gene>
    <name evidence="2" type="ORF">EVAR_100975_1</name>
</gene>
<comment type="caution">
    <text evidence="2">The sequence shown here is derived from an EMBL/GenBank/DDBJ whole genome shotgun (WGS) entry which is preliminary data.</text>
</comment>
<evidence type="ECO:0000313" key="2">
    <source>
        <dbReference type="EMBL" id="GBP95750.1"/>
    </source>
</evidence>
<protein>
    <submittedName>
        <fullName evidence="2">Uncharacterized protein</fullName>
    </submittedName>
</protein>
<dbReference type="Proteomes" id="UP000299102">
    <property type="component" value="Unassembled WGS sequence"/>
</dbReference>
<evidence type="ECO:0000256" key="1">
    <source>
        <dbReference type="SAM" id="MobiDB-lite"/>
    </source>
</evidence>
<sequence length="175" mass="19428">MITQPAVYISQQTRTRRAHVESRIQSPLLRHFQYTPSPHTQSTISPATSQIDSPSDTQSPQCDRERSMHYLQPYSSVTSTNPESPPSMLPNANFVGASNFVNPYPNSILNPTAVQSSRSLNIMSPYDSIASNSPQADAFPQFSLNGMTYPNKDFQFPCCGRSSDDRMDGVSNNVY</sequence>
<feature type="region of interest" description="Disordered" evidence="1">
    <location>
        <begin position="35"/>
        <end position="64"/>
    </location>
</feature>
<accession>A0A4C2A6E4</accession>
<dbReference type="OrthoDB" id="7473777at2759"/>
<organism evidence="2 3">
    <name type="scientific">Eumeta variegata</name>
    <name type="common">Bagworm moth</name>
    <name type="synonym">Eumeta japonica</name>
    <dbReference type="NCBI Taxonomy" id="151549"/>
    <lineage>
        <taxon>Eukaryota</taxon>
        <taxon>Metazoa</taxon>
        <taxon>Ecdysozoa</taxon>
        <taxon>Arthropoda</taxon>
        <taxon>Hexapoda</taxon>
        <taxon>Insecta</taxon>
        <taxon>Pterygota</taxon>
        <taxon>Neoptera</taxon>
        <taxon>Endopterygota</taxon>
        <taxon>Lepidoptera</taxon>
        <taxon>Glossata</taxon>
        <taxon>Ditrysia</taxon>
        <taxon>Tineoidea</taxon>
        <taxon>Psychidae</taxon>
        <taxon>Oiketicinae</taxon>
        <taxon>Eumeta</taxon>
    </lineage>
</organism>
<feature type="compositionally biased region" description="Polar residues" evidence="1">
    <location>
        <begin position="35"/>
        <end position="61"/>
    </location>
</feature>
<dbReference type="AlphaFoldDB" id="A0A4C2A6E4"/>